<dbReference type="OrthoDB" id="1082687at2"/>
<comment type="caution">
    <text evidence="1">The sequence shown here is derived from an EMBL/GenBank/DDBJ whole genome shotgun (WGS) entry which is preliminary data.</text>
</comment>
<gene>
    <name evidence="1" type="ORF">JCM15093_2790</name>
</gene>
<evidence type="ECO:0000313" key="2">
    <source>
        <dbReference type="Proteomes" id="UP000027601"/>
    </source>
</evidence>
<evidence type="ECO:0000313" key="1">
    <source>
        <dbReference type="EMBL" id="GAK37536.1"/>
    </source>
</evidence>
<dbReference type="Proteomes" id="UP000027601">
    <property type="component" value="Unassembled WGS sequence"/>
</dbReference>
<reference evidence="1 2" key="1">
    <citation type="journal article" date="2015" name="Microbes Environ.">
        <title>Distribution and evolution of nitrogen fixation genes in the phylum bacteroidetes.</title>
        <authorList>
            <person name="Inoue J."/>
            <person name="Oshima K."/>
            <person name="Suda W."/>
            <person name="Sakamoto M."/>
            <person name="Iino T."/>
            <person name="Noda S."/>
            <person name="Hongoh Y."/>
            <person name="Hattori M."/>
            <person name="Ohkuma M."/>
        </authorList>
    </citation>
    <scope>NUCLEOTIDE SEQUENCE [LARGE SCALE GENOMIC DNA]</scope>
    <source>
        <strain evidence="1 2">JCM 15093</strain>
    </source>
</reference>
<dbReference type="eggNOG" id="ENOG5032QBV">
    <property type="taxonomic scope" value="Bacteria"/>
</dbReference>
<proteinExistence type="predicted"/>
<dbReference type="RefSeq" id="WP_024997188.1">
    <property type="nucleotide sequence ID" value="NZ_ATZI01000015.1"/>
</dbReference>
<accession>A0A069D5F6</accession>
<dbReference type="AlphaFoldDB" id="A0A069D5F6"/>
<protein>
    <submittedName>
        <fullName evidence="1">Uncharacterized protein</fullName>
    </submittedName>
</protein>
<organism evidence="1 2">
    <name type="scientific">Bacteroides graminisolvens DSM 19988 = JCM 15093</name>
    <dbReference type="NCBI Taxonomy" id="1121097"/>
    <lineage>
        <taxon>Bacteria</taxon>
        <taxon>Pseudomonadati</taxon>
        <taxon>Bacteroidota</taxon>
        <taxon>Bacteroidia</taxon>
        <taxon>Bacteroidales</taxon>
        <taxon>Bacteroidaceae</taxon>
        <taxon>Bacteroides</taxon>
    </lineage>
</organism>
<dbReference type="STRING" id="1121097.GCA_000428125_02725"/>
<name>A0A069D5F6_9BACE</name>
<dbReference type="EMBL" id="BAJS01000022">
    <property type="protein sequence ID" value="GAK37536.1"/>
    <property type="molecule type" value="Genomic_DNA"/>
</dbReference>
<keyword evidence="2" id="KW-1185">Reference proteome</keyword>
<sequence>MEYPKELEELFNDPLLADVKPASKPLTADDRLAEKLLCINEYIKRTGHRPLPGGNLEEKKLCRSLEAILNHPSVSSLKNYDEFNLLNIE</sequence>